<organism evidence="1 2">
    <name type="scientific">Ophiobolus disseminans</name>
    <dbReference type="NCBI Taxonomy" id="1469910"/>
    <lineage>
        <taxon>Eukaryota</taxon>
        <taxon>Fungi</taxon>
        <taxon>Dikarya</taxon>
        <taxon>Ascomycota</taxon>
        <taxon>Pezizomycotina</taxon>
        <taxon>Dothideomycetes</taxon>
        <taxon>Pleosporomycetidae</taxon>
        <taxon>Pleosporales</taxon>
        <taxon>Pleosporineae</taxon>
        <taxon>Phaeosphaeriaceae</taxon>
        <taxon>Ophiobolus</taxon>
    </lineage>
</organism>
<dbReference type="EMBL" id="MU006232">
    <property type="protein sequence ID" value="KAF2823454.1"/>
    <property type="molecule type" value="Genomic_DNA"/>
</dbReference>
<proteinExistence type="predicted"/>
<accession>A0A6A6ZSN8</accession>
<keyword evidence="2" id="KW-1185">Reference proteome</keyword>
<evidence type="ECO:0000313" key="1">
    <source>
        <dbReference type="EMBL" id="KAF2823454.1"/>
    </source>
</evidence>
<protein>
    <submittedName>
        <fullName evidence="1">Uncharacterized protein</fullName>
    </submittedName>
</protein>
<gene>
    <name evidence="1" type="ORF">CC86DRAFT_372404</name>
</gene>
<name>A0A6A6ZSN8_9PLEO</name>
<evidence type="ECO:0000313" key="2">
    <source>
        <dbReference type="Proteomes" id="UP000799424"/>
    </source>
</evidence>
<dbReference type="AlphaFoldDB" id="A0A6A6ZSN8"/>
<dbReference type="PROSITE" id="PS00289">
    <property type="entry name" value="PTX_1"/>
    <property type="match status" value="1"/>
</dbReference>
<dbReference type="InterPro" id="IPR030476">
    <property type="entry name" value="Pentaxin_CS"/>
</dbReference>
<reference evidence="1" key="1">
    <citation type="journal article" date="2020" name="Stud. Mycol.">
        <title>101 Dothideomycetes genomes: a test case for predicting lifestyles and emergence of pathogens.</title>
        <authorList>
            <person name="Haridas S."/>
            <person name="Albert R."/>
            <person name="Binder M."/>
            <person name="Bloem J."/>
            <person name="Labutti K."/>
            <person name="Salamov A."/>
            <person name="Andreopoulos B."/>
            <person name="Baker S."/>
            <person name="Barry K."/>
            <person name="Bills G."/>
            <person name="Bluhm B."/>
            <person name="Cannon C."/>
            <person name="Castanera R."/>
            <person name="Culley D."/>
            <person name="Daum C."/>
            <person name="Ezra D."/>
            <person name="Gonzalez J."/>
            <person name="Henrissat B."/>
            <person name="Kuo A."/>
            <person name="Liang C."/>
            <person name="Lipzen A."/>
            <person name="Lutzoni F."/>
            <person name="Magnuson J."/>
            <person name="Mondo S."/>
            <person name="Nolan M."/>
            <person name="Ohm R."/>
            <person name="Pangilinan J."/>
            <person name="Park H.-J."/>
            <person name="Ramirez L."/>
            <person name="Alfaro M."/>
            <person name="Sun H."/>
            <person name="Tritt A."/>
            <person name="Yoshinaga Y."/>
            <person name="Zwiers L.-H."/>
            <person name="Turgeon B."/>
            <person name="Goodwin S."/>
            <person name="Spatafora J."/>
            <person name="Crous P."/>
            <person name="Grigoriev I."/>
        </authorList>
    </citation>
    <scope>NUCLEOTIDE SEQUENCE</scope>
    <source>
        <strain evidence="1">CBS 113818</strain>
    </source>
</reference>
<sequence>MLKRLPPPLLRPKRHLHPCSTWASRRTMATWFSSMRRQSSLHLYYVIIFSVAG</sequence>
<dbReference type="Proteomes" id="UP000799424">
    <property type="component" value="Unassembled WGS sequence"/>
</dbReference>